<evidence type="ECO:0000256" key="8">
    <source>
        <dbReference type="SAM" id="Phobius"/>
    </source>
</evidence>
<protein>
    <recommendedName>
        <fullName evidence="1">non-specific serine/threonine protein kinase</fullName>
        <ecNumber evidence="1">2.7.11.1</ecNumber>
    </recommendedName>
</protein>
<dbReference type="Gene3D" id="1.10.510.10">
    <property type="entry name" value="Transferase(Phosphotransferase) domain 1"/>
    <property type="match status" value="1"/>
</dbReference>
<evidence type="ECO:0000256" key="1">
    <source>
        <dbReference type="ARBA" id="ARBA00012513"/>
    </source>
</evidence>
<feature type="region of interest" description="Disordered" evidence="7">
    <location>
        <begin position="330"/>
        <end position="362"/>
    </location>
</feature>
<dbReference type="PROSITE" id="PS00108">
    <property type="entry name" value="PROTEIN_KINASE_ST"/>
    <property type="match status" value="1"/>
</dbReference>
<feature type="transmembrane region" description="Helical" evidence="8">
    <location>
        <begin position="421"/>
        <end position="442"/>
    </location>
</feature>
<organism evidence="10">
    <name type="scientific">uncultured bacterium A1Q1_fos_18</name>
    <dbReference type="NCBI Taxonomy" id="1256551"/>
    <lineage>
        <taxon>Bacteria</taxon>
        <taxon>environmental samples</taxon>
    </lineage>
</organism>
<dbReference type="GO" id="GO:0004674">
    <property type="term" value="F:protein serine/threonine kinase activity"/>
    <property type="evidence" value="ECO:0007669"/>
    <property type="project" value="UniProtKB-KW"/>
</dbReference>
<evidence type="ECO:0000256" key="3">
    <source>
        <dbReference type="ARBA" id="ARBA00022679"/>
    </source>
</evidence>
<dbReference type="GO" id="GO:0005524">
    <property type="term" value="F:ATP binding"/>
    <property type="evidence" value="ECO:0007669"/>
    <property type="project" value="UniProtKB-KW"/>
</dbReference>
<dbReference type="PROSITE" id="PS50011">
    <property type="entry name" value="PROTEIN_KINASE_DOM"/>
    <property type="match status" value="1"/>
</dbReference>
<dbReference type="SMART" id="SM00220">
    <property type="entry name" value="S_TKc"/>
    <property type="match status" value="1"/>
</dbReference>
<dbReference type="EC" id="2.7.11.1" evidence="1"/>
<proteinExistence type="predicted"/>
<dbReference type="Gene3D" id="3.30.200.20">
    <property type="entry name" value="Phosphorylase Kinase, domain 1"/>
    <property type="match status" value="1"/>
</dbReference>
<feature type="region of interest" description="Disordered" evidence="7">
    <location>
        <begin position="449"/>
        <end position="480"/>
    </location>
</feature>
<feature type="domain" description="Protein kinase" evidence="9">
    <location>
        <begin position="50"/>
        <end position="326"/>
    </location>
</feature>
<name>L7VY71_9BACT</name>
<keyword evidence="6" id="KW-0067">ATP-binding</keyword>
<evidence type="ECO:0000256" key="6">
    <source>
        <dbReference type="ARBA" id="ARBA00022840"/>
    </source>
</evidence>
<keyword evidence="5 10" id="KW-0418">Kinase</keyword>
<dbReference type="AlphaFoldDB" id="L7VY71"/>
<sequence>MSESPSTGVTRVCGNCQQVYGYKEKHVCPKGGAAEVPADPLIGATLGGRYLIESFLSSGGMGVVYRAKHSVLDKPLAIKLLREAQDPMMQQRFLLEAKSACHIGHENIVDITDFGVLDDGRPYLVMEFLQGQSLESVIAKGALPPLRSCRIAEQIARGLHAVHEKGIVHRDLKPGNIFILERGRKDFVKILDFGIAKVMAGTRESLSGGANLPNLRATATGTVLGTPEYLSPEQGAGEAFDARVDQYALGCIMYEMLTGQVPFRGNGPMSTLMKHLTEKPVPPRKRRADLNIPESLEKIVLKAMAQQKENRYASMDELANVLQELIDSGTLPPDPAMMRPSSSLQTVATSPSPGTPSAQPELSPLTSGDMFAPTLQAAIPSKADIAKEKARLKENPSGIEPKPHLATERVPPIVLSKRSSLPVVLLGVAGVMVLLLVAVLAVKLGGGSKSHATEATDLGAGKSVMPSLGEPAAPKEQKISFENQSTGKVTLLCGSKKNCILDVGKSCELVLPEDTKCEASATGFRSQSVDVADAIRGAGKGKAVLIPIQLDADKPAGKAGKVKKTKAKSKKR</sequence>
<keyword evidence="4" id="KW-0547">Nucleotide-binding</keyword>
<keyword evidence="8" id="KW-1133">Transmembrane helix</keyword>
<evidence type="ECO:0000313" key="10">
    <source>
        <dbReference type="EMBL" id="AGC71130.1"/>
    </source>
</evidence>
<keyword evidence="3" id="KW-0808">Transferase</keyword>
<keyword evidence="2 10" id="KW-0723">Serine/threonine-protein kinase</keyword>
<dbReference type="InterPro" id="IPR000719">
    <property type="entry name" value="Prot_kinase_dom"/>
</dbReference>
<evidence type="ECO:0000256" key="4">
    <source>
        <dbReference type="ARBA" id="ARBA00022741"/>
    </source>
</evidence>
<dbReference type="SUPFAM" id="SSF56112">
    <property type="entry name" value="Protein kinase-like (PK-like)"/>
    <property type="match status" value="1"/>
</dbReference>
<feature type="compositionally biased region" description="Polar residues" evidence="7">
    <location>
        <begin position="340"/>
        <end position="362"/>
    </location>
</feature>
<dbReference type="PANTHER" id="PTHR43289:SF34">
    <property type="entry name" value="SERINE_THREONINE-PROTEIN KINASE YBDM-RELATED"/>
    <property type="match status" value="1"/>
</dbReference>
<dbReference type="EMBL" id="JX649863">
    <property type="protein sequence ID" value="AGC71130.1"/>
    <property type="molecule type" value="Genomic_DNA"/>
</dbReference>
<evidence type="ECO:0000256" key="5">
    <source>
        <dbReference type="ARBA" id="ARBA00022777"/>
    </source>
</evidence>
<keyword evidence="8" id="KW-0812">Transmembrane</keyword>
<keyword evidence="8" id="KW-0472">Membrane</keyword>
<evidence type="ECO:0000256" key="2">
    <source>
        <dbReference type="ARBA" id="ARBA00022527"/>
    </source>
</evidence>
<dbReference type="FunFam" id="1.10.510.10:FF:000021">
    <property type="entry name" value="Serine/threonine protein kinase"/>
    <property type="match status" value="1"/>
</dbReference>
<reference evidence="10" key="1">
    <citation type="submission" date="2012-09" db="EMBL/GenBank/DDBJ databases">
        <title>Metagenomic Characterization of a Microbial Community in Wastewater Detects High Levels of Antibiotic Resistance.</title>
        <authorList>
            <person name="Abrams M."/>
            <person name="Caldwell A."/>
            <person name="Vandaei E."/>
            <person name="Lee W."/>
            <person name="Perrott J."/>
            <person name="Khan S.Y."/>
            <person name="Ta J."/>
            <person name="Romero D."/>
            <person name="Nguyen V."/>
            <person name="Pourmand N."/>
            <person name="Ouverney C.C."/>
        </authorList>
    </citation>
    <scope>NUCLEOTIDE SEQUENCE</scope>
</reference>
<dbReference type="PANTHER" id="PTHR43289">
    <property type="entry name" value="MITOGEN-ACTIVATED PROTEIN KINASE KINASE KINASE 20-RELATED"/>
    <property type="match status" value="1"/>
</dbReference>
<evidence type="ECO:0000256" key="7">
    <source>
        <dbReference type="SAM" id="MobiDB-lite"/>
    </source>
</evidence>
<dbReference type="InterPro" id="IPR011009">
    <property type="entry name" value="Kinase-like_dom_sf"/>
</dbReference>
<accession>L7VY71</accession>
<dbReference type="InterPro" id="IPR008271">
    <property type="entry name" value="Ser/Thr_kinase_AS"/>
</dbReference>
<dbReference type="Pfam" id="PF00069">
    <property type="entry name" value="Pkinase"/>
    <property type="match status" value="1"/>
</dbReference>
<dbReference type="CDD" id="cd14014">
    <property type="entry name" value="STKc_PknB_like"/>
    <property type="match status" value="1"/>
</dbReference>
<evidence type="ECO:0000259" key="9">
    <source>
        <dbReference type="PROSITE" id="PS50011"/>
    </source>
</evidence>